<comment type="subcellular location">
    <subcellularLocation>
        <location evidence="2">Membrane</location>
        <topology evidence="2">Single-pass membrane protein</topology>
    </subcellularLocation>
</comment>
<sequence>MQAVTDSSTWGRSFIASLPGNFDTQRPGSPRKFTLSILPLLISLACILWNKWSETQRLVPGILVVGGSSKQERLKNRKSFIHGSKDMLIEGYRQAGGDFYYVPSPLGERLMVPSWVLDELKTSPVEKVDFVGTFIEMFEGKYTTMGSRSTLHPRVVKAQLNQHLPDVMPGVQDEIRNAFNDNFPDCSDWTEVPVVDRITQIVARVSSRMFGGPTLSENKEWVQASIDFAVDGFIGAQKLKKVPEFLRPLAALFTPEIRKIAGHYRAAEKAAIPLIKERKRTGERALDLLYWMDEQAIGSETDPKFLASILLKVSFAAIHTSAAAPSQLIFDLCEHPEYIPLLREEYEGVLSSEGRITKQSYLRMPKLDSIMKESQRFNPLLLVTFERIIHEDITLSNGFIIPKNTTIGVPTHAITMDPNIYPNPEQFDGFRFAKLRQENPSMDGKAQYVASNPNSMAFGYGRHACPGRFFAAQEIKEIMVYLLQNYDMKFKDKQTRPQSLLFETQYLPDHSATVLFRRRKA</sequence>
<accession>A0AAN7V124</accession>
<dbReference type="InterPro" id="IPR002403">
    <property type="entry name" value="Cyt_P450_E_grp-IV"/>
</dbReference>
<keyword evidence="11" id="KW-1185">Reference proteome</keyword>
<dbReference type="InterPro" id="IPR017972">
    <property type="entry name" value="Cyt_P450_CS"/>
</dbReference>
<evidence type="ECO:0000256" key="7">
    <source>
        <dbReference type="ARBA" id="ARBA00023033"/>
    </source>
</evidence>
<dbReference type="PANTHER" id="PTHR46206:SF6">
    <property type="entry name" value="CYTOCHROME P450 MONOOXYGENASE AN1598-RELATED"/>
    <property type="match status" value="1"/>
</dbReference>
<dbReference type="Proteomes" id="UP001305414">
    <property type="component" value="Unassembled WGS sequence"/>
</dbReference>
<feature type="binding site" description="axial binding residue" evidence="8">
    <location>
        <position position="465"/>
    </location>
    <ligand>
        <name>heme</name>
        <dbReference type="ChEBI" id="CHEBI:30413"/>
    </ligand>
    <ligandPart>
        <name>Fe</name>
        <dbReference type="ChEBI" id="CHEBI:18248"/>
    </ligandPart>
</feature>
<dbReference type="InterPro" id="IPR001128">
    <property type="entry name" value="Cyt_P450"/>
</dbReference>
<dbReference type="PROSITE" id="PS00086">
    <property type="entry name" value="CYTOCHROME_P450"/>
    <property type="match status" value="1"/>
</dbReference>
<evidence type="ECO:0000256" key="4">
    <source>
        <dbReference type="ARBA" id="ARBA00022723"/>
    </source>
</evidence>
<organism evidence="10 11">
    <name type="scientific">Xylaria bambusicola</name>
    <dbReference type="NCBI Taxonomy" id="326684"/>
    <lineage>
        <taxon>Eukaryota</taxon>
        <taxon>Fungi</taxon>
        <taxon>Dikarya</taxon>
        <taxon>Ascomycota</taxon>
        <taxon>Pezizomycotina</taxon>
        <taxon>Sordariomycetes</taxon>
        <taxon>Xylariomycetidae</taxon>
        <taxon>Xylariales</taxon>
        <taxon>Xylariaceae</taxon>
        <taxon>Xylaria</taxon>
    </lineage>
</organism>
<proteinExistence type="inferred from homology"/>
<reference evidence="10 11" key="1">
    <citation type="submission" date="2023-10" db="EMBL/GenBank/DDBJ databases">
        <title>Draft genome sequence of Xylaria bambusicola isolate GMP-LS, the root and basal stem rot pathogen of sugarcane in Indonesia.</title>
        <authorList>
            <person name="Selvaraj P."/>
            <person name="Muralishankar V."/>
            <person name="Muruganantham S."/>
            <person name="Sp S."/>
            <person name="Haryani S."/>
            <person name="Lau K.J.X."/>
            <person name="Naqvi N.I."/>
        </authorList>
    </citation>
    <scope>NUCLEOTIDE SEQUENCE [LARGE SCALE GENOMIC DNA]</scope>
    <source>
        <strain evidence="10">GMP-LS</strain>
    </source>
</reference>
<evidence type="ECO:0000256" key="1">
    <source>
        <dbReference type="ARBA" id="ARBA00001971"/>
    </source>
</evidence>
<keyword evidence="7 9" id="KW-0503">Monooxygenase</keyword>
<evidence type="ECO:0000256" key="5">
    <source>
        <dbReference type="ARBA" id="ARBA00023002"/>
    </source>
</evidence>
<comment type="similarity">
    <text evidence="3 9">Belongs to the cytochrome P450 family.</text>
</comment>
<evidence type="ECO:0000256" key="8">
    <source>
        <dbReference type="PIRSR" id="PIRSR602403-1"/>
    </source>
</evidence>
<keyword evidence="8 9" id="KW-0349">Heme</keyword>
<dbReference type="GO" id="GO:0016705">
    <property type="term" value="F:oxidoreductase activity, acting on paired donors, with incorporation or reduction of molecular oxygen"/>
    <property type="evidence" value="ECO:0007669"/>
    <property type="project" value="InterPro"/>
</dbReference>
<keyword evidence="5 9" id="KW-0560">Oxidoreductase</keyword>
<dbReference type="Pfam" id="PF00067">
    <property type="entry name" value="p450"/>
    <property type="match status" value="1"/>
</dbReference>
<protein>
    <recommendedName>
        <fullName evidence="12">Cytochrome P450</fullName>
    </recommendedName>
</protein>
<keyword evidence="4 8" id="KW-0479">Metal-binding</keyword>
<dbReference type="GO" id="GO:0016020">
    <property type="term" value="C:membrane"/>
    <property type="evidence" value="ECO:0007669"/>
    <property type="project" value="UniProtKB-SubCell"/>
</dbReference>
<comment type="caution">
    <text evidence="10">The sequence shown here is derived from an EMBL/GenBank/DDBJ whole genome shotgun (WGS) entry which is preliminary data.</text>
</comment>
<dbReference type="InterPro" id="IPR036396">
    <property type="entry name" value="Cyt_P450_sf"/>
</dbReference>
<comment type="cofactor">
    <cofactor evidence="1 8">
        <name>heme</name>
        <dbReference type="ChEBI" id="CHEBI:30413"/>
    </cofactor>
</comment>
<dbReference type="CDD" id="cd11041">
    <property type="entry name" value="CYP503A1-like"/>
    <property type="match status" value="1"/>
</dbReference>
<dbReference type="GO" id="GO:0004497">
    <property type="term" value="F:monooxygenase activity"/>
    <property type="evidence" value="ECO:0007669"/>
    <property type="project" value="UniProtKB-KW"/>
</dbReference>
<evidence type="ECO:0000256" key="3">
    <source>
        <dbReference type="ARBA" id="ARBA00010617"/>
    </source>
</evidence>
<evidence type="ECO:0000313" key="10">
    <source>
        <dbReference type="EMBL" id="KAK5637151.1"/>
    </source>
</evidence>
<dbReference type="SUPFAM" id="SSF48264">
    <property type="entry name" value="Cytochrome P450"/>
    <property type="match status" value="1"/>
</dbReference>
<dbReference type="GO" id="GO:0020037">
    <property type="term" value="F:heme binding"/>
    <property type="evidence" value="ECO:0007669"/>
    <property type="project" value="InterPro"/>
</dbReference>
<gene>
    <name evidence="10" type="ORF">RRF57_012863</name>
</gene>
<dbReference type="EMBL" id="JAWHQM010000093">
    <property type="protein sequence ID" value="KAK5637151.1"/>
    <property type="molecule type" value="Genomic_DNA"/>
</dbReference>
<dbReference type="PANTHER" id="PTHR46206">
    <property type="entry name" value="CYTOCHROME P450"/>
    <property type="match status" value="1"/>
</dbReference>
<dbReference type="Gene3D" id="1.10.630.10">
    <property type="entry name" value="Cytochrome P450"/>
    <property type="match status" value="1"/>
</dbReference>
<evidence type="ECO:0000313" key="11">
    <source>
        <dbReference type="Proteomes" id="UP001305414"/>
    </source>
</evidence>
<evidence type="ECO:0000256" key="2">
    <source>
        <dbReference type="ARBA" id="ARBA00004167"/>
    </source>
</evidence>
<evidence type="ECO:0008006" key="12">
    <source>
        <dbReference type="Google" id="ProtNLM"/>
    </source>
</evidence>
<name>A0AAN7V124_9PEZI</name>
<dbReference type="AlphaFoldDB" id="A0AAN7V124"/>
<keyword evidence="6 8" id="KW-0408">Iron</keyword>
<evidence type="ECO:0000256" key="6">
    <source>
        <dbReference type="ARBA" id="ARBA00023004"/>
    </source>
</evidence>
<evidence type="ECO:0000256" key="9">
    <source>
        <dbReference type="RuleBase" id="RU000461"/>
    </source>
</evidence>
<dbReference type="PRINTS" id="PR00465">
    <property type="entry name" value="EP450IV"/>
</dbReference>
<dbReference type="GO" id="GO:0005506">
    <property type="term" value="F:iron ion binding"/>
    <property type="evidence" value="ECO:0007669"/>
    <property type="project" value="InterPro"/>
</dbReference>